<sequence length="119" mass="13529">MSLSSFFSSFLPVVHADAPEEKEEESVQKPEDAEEPSEDVEEAEQPEEEEEEPEDIHPTIREECQNSAKCAPFTKHFEHCQEKIQAGQGYKGEDCVEELFHMMHCADACAAPKLFSKLR</sequence>
<protein>
    <submittedName>
        <fullName evidence="1">Non-heme 11 kDa protein of cytochrome bc1 complex</fullName>
    </submittedName>
</protein>
<evidence type="ECO:0000313" key="2">
    <source>
        <dbReference type="Proteomes" id="UP000790709"/>
    </source>
</evidence>
<reference evidence="1" key="1">
    <citation type="journal article" date="2021" name="New Phytol.">
        <title>Evolutionary innovations through gain and loss of genes in the ectomycorrhizal Boletales.</title>
        <authorList>
            <person name="Wu G."/>
            <person name="Miyauchi S."/>
            <person name="Morin E."/>
            <person name="Kuo A."/>
            <person name="Drula E."/>
            <person name="Varga T."/>
            <person name="Kohler A."/>
            <person name="Feng B."/>
            <person name="Cao Y."/>
            <person name="Lipzen A."/>
            <person name="Daum C."/>
            <person name="Hundley H."/>
            <person name="Pangilinan J."/>
            <person name="Johnson J."/>
            <person name="Barry K."/>
            <person name="LaButti K."/>
            <person name="Ng V."/>
            <person name="Ahrendt S."/>
            <person name="Min B."/>
            <person name="Choi I.G."/>
            <person name="Park H."/>
            <person name="Plett J.M."/>
            <person name="Magnuson J."/>
            <person name="Spatafora J.W."/>
            <person name="Nagy L.G."/>
            <person name="Henrissat B."/>
            <person name="Grigoriev I.V."/>
            <person name="Yang Z.L."/>
            <person name="Xu J."/>
            <person name="Martin F.M."/>
        </authorList>
    </citation>
    <scope>NUCLEOTIDE SEQUENCE</scope>
    <source>
        <strain evidence="1">KUC20120723A-06</strain>
    </source>
</reference>
<dbReference type="Proteomes" id="UP000790709">
    <property type="component" value="Unassembled WGS sequence"/>
</dbReference>
<evidence type="ECO:0000313" key="1">
    <source>
        <dbReference type="EMBL" id="KAH7928029.1"/>
    </source>
</evidence>
<gene>
    <name evidence="1" type="ORF">BV22DRAFT_1031197</name>
</gene>
<proteinExistence type="predicted"/>
<accession>A0ACB8BQS9</accession>
<organism evidence="1 2">
    <name type="scientific">Leucogyrophana mollusca</name>
    <dbReference type="NCBI Taxonomy" id="85980"/>
    <lineage>
        <taxon>Eukaryota</taxon>
        <taxon>Fungi</taxon>
        <taxon>Dikarya</taxon>
        <taxon>Basidiomycota</taxon>
        <taxon>Agaricomycotina</taxon>
        <taxon>Agaricomycetes</taxon>
        <taxon>Agaricomycetidae</taxon>
        <taxon>Boletales</taxon>
        <taxon>Boletales incertae sedis</taxon>
        <taxon>Leucogyrophana</taxon>
    </lineage>
</organism>
<comment type="caution">
    <text evidence="1">The sequence shown here is derived from an EMBL/GenBank/DDBJ whole genome shotgun (WGS) entry which is preliminary data.</text>
</comment>
<keyword evidence="2" id="KW-1185">Reference proteome</keyword>
<name>A0ACB8BQS9_9AGAM</name>
<dbReference type="EMBL" id="MU266358">
    <property type="protein sequence ID" value="KAH7928029.1"/>
    <property type="molecule type" value="Genomic_DNA"/>
</dbReference>